<organism evidence="7">
    <name type="scientific">Fagus sylvatica</name>
    <name type="common">Beechnut</name>
    <dbReference type="NCBI Taxonomy" id="28930"/>
    <lineage>
        <taxon>Eukaryota</taxon>
        <taxon>Viridiplantae</taxon>
        <taxon>Streptophyta</taxon>
        <taxon>Embryophyta</taxon>
        <taxon>Tracheophyta</taxon>
        <taxon>Spermatophyta</taxon>
        <taxon>Magnoliopsida</taxon>
        <taxon>eudicotyledons</taxon>
        <taxon>Gunneridae</taxon>
        <taxon>Pentapetalae</taxon>
        <taxon>rosids</taxon>
        <taxon>fabids</taxon>
        <taxon>Fagales</taxon>
        <taxon>Fagaceae</taxon>
        <taxon>Fagus</taxon>
    </lineage>
</organism>
<dbReference type="Pfam" id="PF10996">
    <property type="entry name" value="Beta-Casp"/>
    <property type="match status" value="1"/>
</dbReference>
<evidence type="ECO:0000256" key="2">
    <source>
        <dbReference type="ARBA" id="ARBA00004496"/>
    </source>
</evidence>
<evidence type="ECO:0000256" key="4">
    <source>
        <dbReference type="ARBA" id="ARBA00023242"/>
    </source>
</evidence>
<name>A0A2N9HPK6_FAGSY</name>
<dbReference type="InterPro" id="IPR022712">
    <property type="entry name" value="Beta_Casp"/>
</dbReference>
<evidence type="ECO:0000259" key="6">
    <source>
        <dbReference type="Pfam" id="PF10996"/>
    </source>
</evidence>
<dbReference type="Gene3D" id="3.40.50.10890">
    <property type="match status" value="1"/>
</dbReference>
<gene>
    <name evidence="7" type="ORF">FSB_LOCUS41555</name>
</gene>
<keyword evidence="4" id="KW-0539">Nucleus</keyword>
<dbReference type="PANTHER" id="PTHR46094:SF1">
    <property type="entry name" value="INTEGRATOR COMPLEX SUBUNIT 9"/>
    <property type="match status" value="1"/>
</dbReference>
<dbReference type="SUPFAM" id="SSF56281">
    <property type="entry name" value="Metallo-hydrolase/oxidoreductase"/>
    <property type="match status" value="1"/>
</dbReference>
<keyword evidence="3" id="KW-0963">Cytoplasm</keyword>
<proteinExistence type="predicted"/>
<dbReference type="AlphaFoldDB" id="A0A2N9HPK6"/>
<dbReference type="InterPro" id="IPR027074">
    <property type="entry name" value="Integrator_9su"/>
</dbReference>
<comment type="subcellular location">
    <subcellularLocation>
        <location evidence="2">Cytoplasm</location>
    </subcellularLocation>
    <subcellularLocation>
        <location evidence="1">Nucleus</location>
    </subcellularLocation>
</comment>
<accession>A0A2N9HPK6</accession>
<dbReference type="PANTHER" id="PTHR46094">
    <property type="entry name" value="INTEGRATOR COMPLEX SUBUNIT 9"/>
    <property type="match status" value="1"/>
</dbReference>
<evidence type="ECO:0000256" key="5">
    <source>
        <dbReference type="SAM" id="MobiDB-lite"/>
    </source>
</evidence>
<dbReference type="InterPro" id="IPR036866">
    <property type="entry name" value="RibonucZ/Hydroxyglut_hydro"/>
</dbReference>
<dbReference type="EMBL" id="OIVN01003802">
    <property type="protein sequence ID" value="SPD13673.1"/>
    <property type="molecule type" value="Genomic_DNA"/>
</dbReference>
<reference evidence="7" key="1">
    <citation type="submission" date="2018-02" db="EMBL/GenBank/DDBJ databases">
        <authorList>
            <person name="Cohen D.B."/>
            <person name="Kent A.D."/>
        </authorList>
    </citation>
    <scope>NUCLEOTIDE SEQUENCE</scope>
</reference>
<feature type="region of interest" description="Disordered" evidence="5">
    <location>
        <begin position="181"/>
        <end position="200"/>
    </location>
</feature>
<evidence type="ECO:0000256" key="3">
    <source>
        <dbReference type="ARBA" id="ARBA00022490"/>
    </source>
</evidence>
<feature type="domain" description="Beta-Casp" evidence="6">
    <location>
        <begin position="10"/>
        <end position="62"/>
    </location>
</feature>
<protein>
    <recommendedName>
        <fullName evidence="6">Beta-Casp domain-containing protein</fullName>
    </recommendedName>
</protein>
<dbReference type="GO" id="GO:0032039">
    <property type="term" value="C:integrator complex"/>
    <property type="evidence" value="ECO:0007669"/>
    <property type="project" value="InterPro"/>
</dbReference>
<sequence length="218" mass="24427">MKGIELIKENKLHVFPAVHSPKLLTNWQEPCIVFAPHWSLRLGPVVHLLRRWCWDPNSLLVLESGLDAELAFLPFKPMAMKVAKSAAFAADVAAKNCSGNFILPILIPDDLRQQIRFPNANSFSVVHYSENASIRIPSLKDSSELEIATDLAFQFQCRKLKHGNVNVTRLKGELSVYHGKHRLHSGNGQEKSSKSRPLLHCGSPDVVSRTNLYCTRPS</sequence>
<dbReference type="GO" id="GO:0005737">
    <property type="term" value="C:cytoplasm"/>
    <property type="evidence" value="ECO:0007669"/>
    <property type="project" value="UniProtKB-SubCell"/>
</dbReference>
<evidence type="ECO:0000256" key="1">
    <source>
        <dbReference type="ARBA" id="ARBA00004123"/>
    </source>
</evidence>
<evidence type="ECO:0000313" key="7">
    <source>
        <dbReference type="EMBL" id="SPD13673.1"/>
    </source>
</evidence>
<dbReference type="GO" id="GO:0034472">
    <property type="term" value="P:snRNA 3'-end processing"/>
    <property type="evidence" value="ECO:0007669"/>
    <property type="project" value="TreeGrafter"/>
</dbReference>